<name>A0ABV1CJY9_9FIRM</name>
<comment type="similarity">
    <text evidence="2">Belongs to the bacterial solute-binding protein 5 family.</text>
</comment>
<evidence type="ECO:0000259" key="6">
    <source>
        <dbReference type="Pfam" id="PF00496"/>
    </source>
</evidence>
<keyword evidence="8" id="KW-1185">Reference proteome</keyword>
<evidence type="ECO:0000313" key="7">
    <source>
        <dbReference type="EMBL" id="MEQ2412692.1"/>
    </source>
</evidence>
<dbReference type="EMBL" id="JBBNFW010000142">
    <property type="protein sequence ID" value="MEQ2412692.1"/>
    <property type="molecule type" value="Genomic_DNA"/>
</dbReference>
<dbReference type="Pfam" id="PF00496">
    <property type="entry name" value="SBP_bac_5"/>
    <property type="match status" value="1"/>
</dbReference>
<feature type="domain" description="Solute-binding protein family 5" evidence="6">
    <location>
        <begin position="71"/>
        <end position="450"/>
    </location>
</feature>
<dbReference type="Gene3D" id="3.90.76.10">
    <property type="entry name" value="Dipeptide-binding Protein, Domain 1"/>
    <property type="match status" value="1"/>
</dbReference>
<dbReference type="InterPro" id="IPR039424">
    <property type="entry name" value="SBP_5"/>
</dbReference>
<evidence type="ECO:0000256" key="3">
    <source>
        <dbReference type="ARBA" id="ARBA00022448"/>
    </source>
</evidence>
<dbReference type="PANTHER" id="PTHR30290">
    <property type="entry name" value="PERIPLASMIC BINDING COMPONENT OF ABC TRANSPORTER"/>
    <property type="match status" value="1"/>
</dbReference>
<dbReference type="Gene3D" id="3.40.190.10">
    <property type="entry name" value="Periplasmic binding protein-like II"/>
    <property type="match status" value="1"/>
</dbReference>
<feature type="signal peptide" evidence="5">
    <location>
        <begin position="1"/>
        <end position="23"/>
    </location>
</feature>
<comment type="caution">
    <text evidence="7">The sequence shown here is derived from an EMBL/GenBank/DDBJ whole genome shotgun (WGS) entry which is preliminary data.</text>
</comment>
<dbReference type="SUPFAM" id="SSF53850">
    <property type="entry name" value="Periplasmic binding protein-like II"/>
    <property type="match status" value="1"/>
</dbReference>
<keyword evidence="3" id="KW-0813">Transport</keyword>
<dbReference type="RefSeq" id="WP_243176851.1">
    <property type="nucleotide sequence ID" value="NZ_JAOQJM010000023.1"/>
</dbReference>
<accession>A0ABV1CJY9</accession>
<evidence type="ECO:0000256" key="5">
    <source>
        <dbReference type="SAM" id="SignalP"/>
    </source>
</evidence>
<sequence length="530" mass="58254">MKMMKAAVALGMALTMTVTGASAVFAEGETLSVATDFEVKTLVPWAASEENAFMVLNQAEEGLFRMDENNQPQPALCDTYEVTDDKLTYTFHLRDGIQWSNGEPVTAADFVYAWLKQMSTDATNGYSFIMTDYIVNGQEYNEGTVDASEVGVKAVDDQTLEVQLKSPTPYFLNLTTMDMFFPVNEAFCEEQGTNFALSPDSMLYCGPYVITSYDPAVGVTFEKNDNYWDKDNVAIEDAQVRVIKDAAAALSAYQAGELSQVKLDSANVVAYKDDPEFSQEIDFRTSYVQFNLTDDVMSNVNMRKAISLAMNRSALTDNILADGSAPGFGLVADGMSGDGEKTFRELNGDVSPYDPEQAKEYYDKAVEELGGAPSEVTLLVADDSVSKSVATFIQSELVTTLGLNVVIDTKTVQGRGELMDANNYQFAVTAWGADYDDAMTYLDLWTNGTPYRGNYNDDDYNALISDAKTQTDDAVRLDDMLKAEKKLVEEDAVVAPVYHRGSAVLTKSNVKNLISHPIGVPIEFKYASFE</sequence>
<evidence type="ECO:0000256" key="2">
    <source>
        <dbReference type="ARBA" id="ARBA00005695"/>
    </source>
</evidence>
<protein>
    <submittedName>
        <fullName evidence="7">Peptide ABC transporter substrate-binding protein</fullName>
    </submittedName>
</protein>
<feature type="chain" id="PRO_5046907537" evidence="5">
    <location>
        <begin position="24"/>
        <end position="530"/>
    </location>
</feature>
<dbReference type="PIRSF" id="PIRSF002741">
    <property type="entry name" value="MppA"/>
    <property type="match status" value="1"/>
</dbReference>
<gene>
    <name evidence="7" type="ORF">AAAX94_06605</name>
</gene>
<comment type="subcellular location">
    <subcellularLocation>
        <location evidence="1">Cell envelope</location>
    </subcellularLocation>
</comment>
<reference evidence="7 8" key="1">
    <citation type="submission" date="2024-04" db="EMBL/GenBank/DDBJ databases">
        <title>Human intestinal bacterial collection.</title>
        <authorList>
            <person name="Pauvert C."/>
            <person name="Hitch T.C.A."/>
            <person name="Clavel T."/>
        </authorList>
    </citation>
    <scope>NUCLEOTIDE SEQUENCE [LARGE SCALE GENOMIC DNA]</scope>
    <source>
        <strain evidence="7 8">CLA-AA-H161</strain>
    </source>
</reference>
<dbReference type="Gene3D" id="3.10.105.10">
    <property type="entry name" value="Dipeptide-binding Protein, Domain 3"/>
    <property type="match status" value="1"/>
</dbReference>
<organism evidence="7 8">
    <name type="scientific">Blautia acetigignens</name>
    <dbReference type="NCBI Taxonomy" id="2981783"/>
    <lineage>
        <taxon>Bacteria</taxon>
        <taxon>Bacillati</taxon>
        <taxon>Bacillota</taxon>
        <taxon>Clostridia</taxon>
        <taxon>Lachnospirales</taxon>
        <taxon>Lachnospiraceae</taxon>
        <taxon>Blautia</taxon>
    </lineage>
</organism>
<evidence type="ECO:0000313" key="8">
    <source>
        <dbReference type="Proteomes" id="UP001470752"/>
    </source>
</evidence>
<dbReference type="InterPro" id="IPR000914">
    <property type="entry name" value="SBP_5_dom"/>
</dbReference>
<proteinExistence type="inferred from homology"/>
<keyword evidence="4 5" id="KW-0732">Signal</keyword>
<evidence type="ECO:0000256" key="4">
    <source>
        <dbReference type="ARBA" id="ARBA00022729"/>
    </source>
</evidence>
<dbReference type="PANTHER" id="PTHR30290:SF10">
    <property type="entry name" value="PERIPLASMIC OLIGOPEPTIDE-BINDING PROTEIN-RELATED"/>
    <property type="match status" value="1"/>
</dbReference>
<dbReference type="Proteomes" id="UP001470752">
    <property type="component" value="Unassembled WGS sequence"/>
</dbReference>
<dbReference type="CDD" id="cd08504">
    <property type="entry name" value="PBP2_OppA"/>
    <property type="match status" value="1"/>
</dbReference>
<evidence type="ECO:0000256" key="1">
    <source>
        <dbReference type="ARBA" id="ARBA00004196"/>
    </source>
</evidence>
<dbReference type="InterPro" id="IPR030678">
    <property type="entry name" value="Peptide/Ni-bd"/>
</dbReference>